<gene>
    <name evidence="2" type="ORF">AMON00008_LOCUS1847</name>
</gene>
<evidence type="ECO:0000313" key="2">
    <source>
        <dbReference type="EMBL" id="CAE4562228.1"/>
    </source>
</evidence>
<dbReference type="PANTHER" id="PTHR21530:SF7">
    <property type="entry name" value="TRAB DOMAIN-CONTAINING PROTEIN"/>
    <property type="match status" value="1"/>
</dbReference>
<proteinExistence type="predicted"/>
<dbReference type="AlphaFoldDB" id="A0A7S4PU89"/>
<sequence length="294" mass="30540">MAAARAPPRRSRRSQQVLSVTDSATGCEVLLVACMHFNPRSVERAASVTRGLAEEGALGAVVLETCPSRWRKVEAMQPPGSLLRGLLDNEMQAAAEEAEAAGRPVVLGDRRVEELLREVRSLAVTAASDLASPMAGGWQRTAQEIARGLSQVAGAGRGRPGGREDGGEKGGLSDDRAALGVEDLLDVQLALGVPVAVFRYVLSTALKAPAFAAAVAAYFALVGALPDSPVSDAAGLALDVLTLRVLLGAVLRDRDEVLARSVRSACGSAGRGRAVVAVLGAAHCNGVRLLLRER</sequence>
<feature type="region of interest" description="Disordered" evidence="1">
    <location>
        <begin position="152"/>
        <end position="173"/>
    </location>
</feature>
<evidence type="ECO:0000256" key="1">
    <source>
        <dbReference type="SAM" id="MobiDB-lite"/>
    </source>
</evidence>
<dbReference type="EMBL" id="HBNR01002645">
    <property type="protein sequence ID" value="CAE4562228.1"/>
    <property type="molecule type" value="Transcribed_RNA"/>
</dbReference>
<dbReference type="PANTHER" id="PTHR21530">
    <property type="entry name" value="PHEROMONE SHUTDOWN PROTEIN"/>
    <property type="match status" value="1"/>
</dbReference>
<accession>A0A7S4PU89</accession>
<dbReference type="InterPro" id="IPR046345">
    <property type="entry name" value="TraB_PrgY-like"/>
</dbReference>
<name>A0A7S4PU89_9DINO</name>
<protein>
    <recommendedName>
        <fullName evidence="3">TraB domain-containing protein</fullName>
    </recommendedName>
</protein>
<reference evidence="2" key="1">
    <citation type="submission" date="2021-01" db="EMBL/GenBank/DDBJ databases">
        <authorList>
            <person name="Corre E."/>
            <person name="Pelletier E."/>
            <person name="Niang G."/>
            <person name="Scheremetjew M."/>
            <person name="Finn R."/>
            <person name="Kale V."/>
            <person name="Holt S."/>
            <person name="Cochrane G."/>
            <person name="Meng A."/>
            <person name="Brown T."/>
            <person name="Cohen L."/>
        </authorList>
    </citation>
    <scope>NUCLEOTIDE SEQUENCE</scope>
    <source>
        <strain evidence="2">CCMP3105</strain>
    </source>
</reference>
<evidence type="ECO:0008006" key="3">
    <source>
        <dbReference type="Google" id="ProtNLM"/>
    </source>
</evidence>
<feature type="compositionally biased region" description="Basic and acidic residues" evidence="1">
    <location>
        <begin position="161"/>
        <end position="173"/>
    </location>
</feature>
<organism evidence="2">
    <name type="scientific">Alexandrium monilatum</name>
    <dbReference type="NCBI Taxonomy" id="311494"/>
    <lineage>
        <taxon>Eukaryota</taxon>
        <taxon>Sar</taxon>
        <taxon>Alveolata</taxon>
        <taxon>Dinophyceae</taxon>
        <taxon>Gonyaulacales</taxon>
        <taxon>Pyrocystaceae</taxon>
        <taxon>Alexandrium</taxon>
    </lineage>
</organism>